<dbReference type="KEGG" id="ttu:TERTU_0289"/>
<accession>C5BM37</accession>
<dbReference type="PANTHER" id="PTHR28008">
    <property type="entry name" value="DOMAIN PROTEIN, PUTATIVE (AFU_ORTHOLOGUE AFUA_3G10980)-RELATED"/>
    <property type="match status" value="1"/>
</dbReference>
<dbReference type="OrthoDB" id="532191at2"/>
<evidence type="ECO:0000313" key="4">
    <source>
        <dbReference type="Proteomes" id="UP000009080"/>
    </source>
</evidence>
<dbReference type="Proteomes" id="UP000009080">
    <property type="component" value="Chromosome"/>
</dbReference>
<dbReference type="EMBL" id="CP001614">
    <property type="protein sequence ID" value="ACR13498.1"/>
    <property type="molecule type" value="Genomic_DNA"/>
</dbReference>
<dbReference type="HOGENOM" id="CLU_144741_1_0_6"/>
<keyword evidence="2" id="KW-0472">Membrane</keyword>
<dbReference type="eggNOG" id="COG5652">
    <property type="taxonomic scope" value="Bacteria"/>
</dbReference>
<feature type="region of interest" description="Disordered" evidence="1">
    <location>
        <begin position="134"/>
        <end position="153"/>
    </location>
</feature>
<evidence type="ECO:0000256" key="2">
    <source>
        <dbReference type="SAM" id="Phobius"/>
    </source>
</evidence>
<evidence type="ECO:0000313" key="3">
    <source>
        <dbReference type="EMBL" id="ACR13498.1"/>
    </source>
</evidence>
<sequence>MFRVFSSLTVCLSGFILWVIYLANTGSQNPLLALVQQMPYGDKIGHLCLFGSLNFVAILGLRFHRIRYRKLCIYTATAALAVFVLGEEITQVANPLRTFDWLDLSADALGIALANLAAWGAQRRLAASATTAIPPKAMPPETMPQKESIGHGP</sequence>
<feature type="transmembrane region" description="Helical" evidence="2">
    <location>
        <begin position="44"/>
        <end position="64"/>
    </location>
</feature>
<dbReference type="NCBIfam" id="NF037970">
    <property type="entry name" value="vanZ_1"/>
    <property type="match status" value="1"/>
</dbReference>
<dbReference type="PANTHER" id="PTHR28008:SF1">
    <property type="entry name" value="DOMAIN PROTEIN, PUTATIVE (AFU_ORTHOLOGUE AFUA_3G10980)-RELATED"/>
    <property type="match status" value="1"/>
</dbReference>
<protein>
    <recommendedName>
        <fullName evidence="5">VanZ family protein</fullName>
    </recommendedName>
</protein>
<reference evidence="3 4" key="1">
    <citation type="journal article" date="2009" name="PLoS ONE">
        <title>The complete genome of Teredinibacter turnerae T7901: an intracellular endosymbiont of marine wood-boring bivalves (shipworms).</title>
        <authorList>
            <person name="Yang J.C."/>
            <person name="Madupu R."/>
            <person name="Durkin A.S."/>
            <person name="Ekborg N.A."/>
            <person name="Pedamallu C.S."/>
            <person name="Hostetler J.B."/>
            <person name="Radune D."/>
            <person name="Toms B.S."/>
            <person name="Henrissat B."/>
            <person name="Coutinho P.M."/>
            <person name="Schwarz S."/>
            <person name="Field L."/>
            <person name="Trindade-Silva A.E."/>
            <person name="Soares C.A.G."/>
            <person name="Elshahawi S."/>
            <person name="Hanora A."/>
            <person name="Schmidt E.W."/>
            <person name="Haygood M.G."/>
            <person name="Posfai J."/>
            <person name="Benner J."/>
            <person name="Madinger C."/>
            <person name="Nove J."/>
            <person name="Anton B."/>
            <person name="Chaudhary K."/>
            <person name="Foster J."/>
            <person name="Holman A."/>
            <person name="Kumar S."/>
            <person name="Lessard P.A."/>
            <person name="Luyten Y.A."/>
            <person name="Slatko B."/>
            <person name="Wood N."/>
            <person name="Wu B."/>
            <person name="Teplitski M."/>
            <person name="Mougous J.D."/>
            <person name="Ward N."/>
            <person name="Eisen J.A."/>
            <person name="Badger J.H."/>
            <person name="Distel D.L."/>
        </authorList>
    </citation>
    <scope>NUCLEOTIDE SEQUENCE [LARGE SCALE GENOMIC DNA]</scope>
    <source>
        <strain evidence="4">ATCC 39867 / T7901</strain>
    </source>
</reference>
<name>C5BM37_TERTT</name>
<dbReference type="RefSeq" id="WP_015819612.1">
    <property type="nucleotide sequence ID" value="NC_012997.1"/>
</dbReference>
<dbReference type="STRING" id="377629.TERTU_0289"/>
<gene>
    <name evidence="3" type="ordered locus">TERTU_0289</name>
</gene>
<evidence type="ECO:0000256" key="1">
    <source>
        <dbReference type="SAM" id="MobiDB-lite"/>
    </source>
</evidence>
<organism evidence="3 4">
    <name type="scientific">Teredinibacter turnerae (strain ATCC 39867 / T7901)</name>
    <dbReference type="NCBI Taxonomy" id="377629"/>
    <lineage>
        <taxon>Bacteria</taxon>
        <taxon>Pseudomonadati</taxon>
        <taxon>Pseudomonadota</taxon>
        <taxon>Gammaproteobacteria</taxon>
        <taxon>Cellvibrionales</taxon>
        <taxon>Cellvibrionaceae</taxon>
        <taxon>Teredinibacter</taxon>
    </lineage>
</organism>
<keyword evidence="2" id="KW-1133">Transmembrane helix</keyword>
<dbReference type="AlphaFoldDB" id="C5BM37"/>
<keyword evidence="4" id="KW-1185">Reference proteome</keyword>
<feature type="transmembrane region" description="Helical" evidence="2">
    <location>
        <begin position="7"/>
        <end position="24"/>
    </location>
</feature>
<proteinExistence type="predicted"/>
<evidence type="ECO:0008006" key="5">
    <source>
        <dbReference type="Google" id="ProtNLM"/>
    </source>
</evidence>
<keyword evidence="2" id="KW-0812">Transmembrane</keyword>